<comment type="caution">
    <text evidence="2">The sequence shown here is derived from an EMBL/GenBank/DDBJ whole genome shotgun (WGS) entry which is preliminary data.</text>
</comment>
<dbReference type="EMBL" id="MCFA01000149">
    <property type="protein sequence ID" value="ORY03231.1"/>
    <property type="molecule type" value="Genomic_DNA"/>
</dbReference>
<accession>A0A1Y1YYY6</accession>
<evidence type="ECO:0000313" key="2">
    <source>
        <dbReference type="EMBL" id="ORY03231.1"/>
    </source>
</evidence>
<evidence type="ECO:0000313" key="3">
    <source>
        <dbReference type="Proteomes" id="UP000193144"/>
    </source>
</evidence>
<organism evidence="2 3">
    <name type="scientific">Clohesyomyces aquaticus</name>
    <dbReference type="NCBI Taxonomy" id="1231657"/>
    <lineage>
        <taxon>Eukaryota</taxon>
        <taxon>Fungi</taxon>
        <taxon>Dikarya</taxon>
        <taxon>Ascomycota</taxon>
        <taxon>Pezizomycotina</taxon>
        <taxon>Dothideomycetes</taxon>
        <taxon>Pleosporomycetidae</taxon>
        <taxon>Pleosporales</taxon>
        <taxon>Lindgomycetaceae</taxon>
        <taxon>Clohesyomyces</taxon>
    </lineage>
</organism>
<gene>
    <name evidence="2" type="ORF">BCR34DRAFT_73328</name>
</gene>
<keyword evidence="3" id="KW-1185">Reference proteome</keyword>
<evidence type="ECO:0000256" key="1">
    <source>
        <dbReference type="SAM" id="MobiDB-lite"/>
    </source>
</evidence>
<protein>
    <submittedName>
        <fullName evidence="2">Uncharacterized protein</fullName>
    </submittedName>
</protein>
<sequence>MLVEQGCESSSINQFLAANGESRQHKRVESEKKSLFPRAPSRVSRLPKPARMNTIDWKPVSLPQNFAEVWLYYIWFLGLASRGRRRCMMVLWCRRQTRKGGMAWMVGLEGEEGVQKRAFLSYSGATRLKEMFACGGAHTVRSRRNCIITCNILPLQGDPTMPRCAAVHQVSYT</sequence>
<name>A0A1Y1YYY6_9PLEO</name>
<reference evidence="2 3" key="1">
    <citation type="submission" date="2016-07" db="EMBL/GenBank/DDBJ databases">
        <title>Pervasive Adenine N6-methylation of Active Genes in Fungi.</title>
        <authorList>
            <consortium name="DOE Joint Genome Institute"/>
            <person name="Mondo S.J."/>
            <person name="Dannebaum R.O."/>
            <person name="Kuo R.C."/>
            <person name="Labutti K."/>
            <person name="Haridas S."/>
            <person name="Kuo A."/>
            <person name="Salamov A."/>
            <person name="Ahrendt S.R."/>
            <person name="Lipzen A."/>
            <person name="Sullivan W."/>
            <person name="Andreopoulos W.B."/>
            <person name="Clum A."/>
            <person name="Lindquist E."/>
            <person name="Daum C."/>
            <person name="Ramamoorthy G.K."/>
            <person name="Gryganskyi A."/>
            <person name="Culley D."/>
            <person name="Magnuson J.K."/>
            <person name="James T.Y."/>
            <person name="O'Malley M.A."/>
            <person name="Stajich J.E."/>
            <person name="Spatafora J.W."/>
            <person name="Visel A."/>
            <person name="Grigoriev I.V."/>
        </authorList>
    </citation>
    <scope>NUCLEOTIDE SEQUENCE [LARGE SCALE GENOMIC DNA]</scope>
    <source>
        <strain evidence="2 3">CBS 115471</strain>
    </source>
</reference>
<dbReference type="Proteomes" id="UP000193144">
    <property type="component" value="Unassembled WGS sequence"/>
</dbReference>
<dbReference type="AlphaFoldDB" id="A0A1Y1YYY6"/>
<proteinExistence type="predicted"/>
<feature type="region of interest" description="Disordered" evidence="1">
    <location>
        <begin position="23"/>
        <end position="42"/>
    </location>
</feature>